<dbReference type="RefSeq" id="XP_060281297.1">
    <property type="nucleotide sequence ID" value="XM_060425574.1"/>
</dbReference>
<dbReference type="EMBL" id="MU839017">
    <property type="protein sequence ID" value="KAK1765084.1"/>
    <property type="molecule type" value="Genomic_DNA"/>
</dbReference>
<dbReference type="Pfam" id="PF00172">
    <property type="entry name" value="Zn_clus"/>
    <property type="match status" value="1"/>
</dbReference>
<dbReference type="PANTHER" id="PTHR46910:SF5">
    <property type="entry name" value="ZN(II)2CYS6 TRANSCRIPTION FACTOR (EUROFUNG)"/>
    <property type="match status" value="1"/>
</dbReference>
<accession>A0AAJ0BV72</accession>
<name>A0AAJ0BV72_9PEZI</name>
<keyword evidence="2" id="KW-0539">Nucleus</keyword>
<protein>
    <recommendedName>
        <fullName evidence="5">Zn(2)-C6 fungal-type domain-containing protein</fullName>
    </recommendedName>
</protein>
<dbReference type="GO" id="GO:0003677">
    <property type="term" value="F:DNA binding"/>
    <property type="evidence" value="ECO:0007669"/>
    <property type="project" value="InterPro"/>
</dbReference>
<feature type="coiled-coil region" evidence="3">
    <location>
        <begin position="61"/>
        <end position="88"/>
    </location>
</feature>
<proteinExistence type="predicted"/>
<keyword evidence="4" id="KW-1133">Transmembrane helix</keyword>
<evidence type="ECO:0000256" key="3">
    <source>
        <dbReference type="SAM" id="Coils"/>
    </source>
</evidence>
<keyword evidence="3" id="KW-0175">Coiled coil</keyword>
<comment type="caution">
    <text evidence="6">The sequence shown here is derived from an EMBL/GenBank/DDBJ whole genome shotgun (WGS) entry which is preliminary data.</text>
</comment>
<organism evidence="6 7">
    <name type="scientific">Phialemonium atrogriseum</name>
    <dbReference type="NCBI Taxonomy" id="1093897"/>
    <lineage>
        <taxon>Eukaryota</taxon>
        <taxon>Fungi</taxon>
        <taxon>Dikarya</taxon>
        <taxon>Ascomycota</taxon>
        <taxon>Pezizomycotina</taxon>
        <taxon>Sordariomycetes</taxon>
        <taxon>Sordariomycetidae</taxon>
        <taxon>Cephalothecales</taxon>
        <taxon>Cephalothecaceae</taxon>
        <taxon>Phialemonium</taxon>
    </lineage>
</organism>
<dbReference type="GeneID" id="85308761"/>
<dbReference type="PROSITE" id="PS50048">
    <property type="entry name" value="ZN2_CY6_FUNGAL_2"/>
    <property type="match status" value="1"/>
</dbReference>
<keyword evidence="4" id="KW-0812">Transmembrane</keyword>
<keyword evidence="7" id="KW-1185">Reference proteome</keyword>
<dbReference type="Gene3D" id="4.10.240.10">
    <property type="entry name" value="Zn(2)-C6 fungal-type DNA-binding domain"/>
    <property type="match status" value="1"/>
</dbReference>
<gene>
    <name evidence="6" type="ORF">QBC33DRAFT_496451</name>
</gene>
<dbReference type="InterPro" id="IPR007219">
    <property type="entry name" value="XnlR_reg_dom"/>
</dbReference>
<dbReference type="CDD" id="cd12148">
    <property type="entry name" value="fungal_TF_MHR"/>
    <property type="match status" value="1"/>
</dbReference>
<keyword evidence="1" id="KW-0479">Metal-binding</keyword>
<dbReference type="InterPro" id="IPR050987">
    <property type="entry name" value="AtrR-like"/>
</dbReference>
<reference evidence="6" key="1">
    <citation type="submission" date="2023-06" db="EMBL/GenBank/DDBJ databases">
        <title>Genome-scale phylogeny and comparative genomics of the fungal order Sordariales.</title>
        <authorList>
            <consortium name="Lawrence Berkeley National Laboratory"/>
            <person name="Hensen N."/>
            <person name="Bonometti L."/>
            <person name="Westerberg I."/>
            <person name="Brannstrom I.O."/>
            <person name="Guillou S."/>
            <person name="Cros-Aarteil S."/>
            <person name="Calhoun S."/>
            <person name="Haridas S."/>
            <person name="Kuo A."/>
            <person name="Mondo S."/>
            <person name="Pangilinan J."/>
            <person name="Riley R."/>
            <person name="Labutti K."/>
            <person name="Andreopoulos B."/>
            <person name="Lipzen A."/>
            <person name="Chen C."/>
            <person name="Yanf M."/>
            <person name="Daum C."/>
            <person name="Ng V."/>
            <person name="Clum A."/>
            <person name="Steindorff A."/>
            <person name="Ohm R."/>
            <person name="Martin F."/>
            <person name="Silar P."/>
            <person name="Natvig D."/>
            <person name="Lalanne C."/>
            <person name="Gautier V."/>
            <person name="Ament-Velasquez S.L."/>
            <person name="Kruys A."/>
            <person name="Hutchinson M.I."/>
            <person name="Powell A.J."/>
            <person name="Barry K."/>
            <person name="Miller A.N."/>
            <person name="Grigoriev I.V."/>
            <person name="Debuchy R."/>
            <person name="Gladieux P."/>
            <person name="Thoren M.H."/>
            <person name="Johannesson H."/>
        </authorList>
    </citation>
    <scope>NUCLEOTIDE SEQUENCE</scope>
    <source>
        <strain evidence="6">8032-3</strain>
    </source>
</reference>
<dbReference type="GO" id="GO:0000981">
    <property type="term" value="F:DNA-binding transcription factor activity, RNA polymerase II-specific"/>
    <property type="evidence" value="ECO:0007669"/>
    <property type="project" value="InterPro"/>
</dbReference>
<dbReference type="AlphaFoldDB" id="A0AAJ0BV72"/>
<evidence type="ECO:0000313" key="6">
    <source>
        <dbReference type="EMBL" id="KAK1765084.1"/>
    </source>
</evidence>
<evidence type="ECO:0000313" key="7">
    <source>
        <dbReference type="Proteomes" id="UP001244011"/>
    </source>
</evidence>
<evidence type="ECO:0000256" key="2">
    <source>
        <dbReference type="ARBA" id="ARBA00023242"/>
    </source>
</evidence>
<keyword evidence="4" id="KW-0472">Membrane</keyword>
<dbReference type="SUPFAM" id="SSF57701">
    <property type="entry name" value="Zn2/Cys6 DNA-binding domain"/>
    <property type="match status" value="1"/>
</dbReference>
<evidence type="ECO:0000259" key="5">
    <source>
        <dbReference type="PROSITE" id="PS50048"/>
    </source>
</evidence>
<evidence type="ECO:0000256" key="1">
    <source>
        <dbReference type="ARBA" id="ARBA00022723"/>
    </source>
</evidence>
<dbReference type="GO" id="GO:0006351">
    <property type="term" value="P:DNA-templated transcription"/>
    <property type="evidence" value="ECO:0007669"/>
    <property type="project" value="InterPro"/>
</dbReference>
<sequence>MDEPSEVGDSGARRACDQCRIRKIRCDKEFPCSNCRTAHRSCSSAGAGHKTREARQRVLISAQYERKIDHFEERLRGIEDLLRKLSASLDNRPSELPRHTHHTHRIFEPSDATAITPSAIGDGSSTAYDEDRDELDSTFEGTSSLTVQTALASEFLEDAVGRTSLRELSPEMKSALSSLQQIVGMQQQKPSAEWARFPNQKSMPRGGIKELPMPPLQVVLSILREMKEEPPLTYCMVSAFITTEDFTKYCRQVYFATEDFSLVTFIIVNGGLYYLLLEKHILEEDETAAAEFLSYQHLCQDNLKTALANLPLFLPARIDSIQALLLGASYAIEVSKPSLAWRLNSTAAQLCMTLGYHRQPPSGATADEDAAANKPALFWFAYMLDRGLALRLGRASAIQDYDITRPRTMGHRTGMPDQWREAMDLWIAHAEVQGLAYEQLYSPAALAGPPARRAECARLLARRLEDIADRGAALRGGVAGTSGSGSGRGGPEQLGVIGAMTIAVLLKSDEVLVRSSLALVYRAVPAPPGLPSSLSAECVEEAREAFRSHQEVMELTASSTVMKNTYLHWTILGAPFIPFIVLFCHVVETSDADDLRRLAEFVASLQQSCGASEAVDKLHRLCQVLYNVAALYVEAKAQQQQDRDMTLVGNDFDMYLSQLGLVPQVDVPSSGLDGETAAASSLGDWFSGGRDMMGLLEEDMSMFQPEI</sequence>
<dbReference type="InterPro" id="IPR001138">
    <property type="entry name" value="Zn2Cys6_DnaBD"/>
</dbReference>
<evidence type="ECO:0000256" key="4">
    <source>
        <dbReference type="SAM" id="Phobius"/>
    </source>
</evidence>
<dbReference type="GO" id="GO:0008270">
    <property type="term" value="F:zinc ion binding"/>
    <property type="evidence" value="ECO:0007669"/>
    <property type="project" value="InterPro"/>
</dbReference>
<dbReference type="Pfam" id="PF04082">
    <property type="entry name" value="Fungal_trans"/>
    <property type="match status" value="1"/>
</dbReference>
<dbReference type="Proteomes" id="UP001244011">
    <property type="component" value="Unassembled WGS sequence"/>
</dbReference>
<dbReference type="CDD" id="cd00067">
    <property type="entry name" value="GAL4"/>
    <property type="match status" value="1"/>
</dbReference>
<feature type="domain" description="Zn(2)-C6 fungal-type" evidence="5">
    <location>
        <begin position="15"/>
        <end position="44"/>
    </location>
</feature>
<dbReference type="SMART" id="SM00066">
    <property type="entry name" value="GAL4"/>
    <property type="match status" value="1"/>
</dbReference>
<feature type="transmembrane region" description="Helical" evidence="4">
    <location>
        <begin position="566"/>
        <end position="587"/>
    </location>
</feature>
<dbReference type="PANTHER" id="PTHR46910">
    <property type="entry name" value="TRANSCRIPTION FACTOR PDR1"/>
    <property type="match status" value="1"/>
</dbReference>
<dbReference type="InterPro" id="IPR036864">
    <property type="entry name" value="Zn2-C6_fun-type_DNA-bd_sf"/>
</dbReference>
<dbReference type="PROSITE" id="PS00463">
    <property type="entry name" value="ZN2_CY6_FUNGAL_1"/>
    <property type="match status" value="1"/>
</dbReference>
<dbReference type="SMART" id="SM00906">
    <property type="entry name" value="Fungal_trans"/>
    <property type="match status" value="1"/>
</dbReference>